<feature type="transmembrane region" description="Helical" evidence="8">
    <location>
        <begin position="111"/>
        <end position="131"/>
    </location>
</feature>
<gene>
    <name evidence="10" type="ORF">EIMP300_69570</name>
</gene>
<keyword evidence="4 8" id="KW-0812">Transmembrane</keyword>
<dbReference type="Proteomes" id="UP000467488">
    <property type="component" value="Chromosome"/>
</dbReference>
<keyword evidence="3 7" id="KW-0997">Cell inner membrane</keyword>
<dbReference type="EMBL" id="AP022360">
    <property type="protein sequence ID" value="BBU85557.1"/>
    <property type="molecule type" value="Genomic_DNA"/>
</dbReference>
<dbReference type="AlphaFoldDB" id="A0A8S0FZJ3"/>
<evidence type="ECO:0000256" key="4">
    <source>
        <dbReference type="ARBA" id="ARBA00022692"/>
    </source>
</evidence>
<evidence type="ECO:0000256" key="5">
    <source>
        <dbReference type="ARBA" id="ARBA00022989"/>
    </source>
</evidence>
<dbReference type="PANTHER" id="PTHR33362">
    <property type="entry name" value="SIALIC ACID TRAP TRANSPORTER PERMEASE PROTEIN SIAT-RELATED"/>
    <property type="match status" value="1"/>
</dbReference>
<evidence type="ECO:0000256" key="8">
    <source>
        <dbReference type="SAM" id="Phobius"/>
    </source>
</evidence>
<evidence type="ECO:0000256" key="2">
    <source>
        <dbReference type="ARBA" id="ARBA00022475"/>
    </source>
</evidence>
<keyword evidence="6 8" id="KW-0472">Membrane</keyword>
<feature type="transmembrane region" description="Helical" evidence="8">
    <location>
        <begin position="69"/>
        <end position="91"/>
    </location>
</feature>
<keyword evidence="5 8" id="KW-1133">Transmembrane helix</keyword>
<evidence type="ECO:0000256" key="6">
    <source>
        <dbReference type="ARBA" id="ARBA00023136"/>
    </source>
</evidence>
<evidence type="ECO:0000313" key="11">
    <source>
        <dbReference type="Proteomes" id="UP000467488"/>
    </source>
</evidence>
<name>A0A8S0FZJ3_ECOLX</name>
<comment type="function">
    <text evidence="7">Part of the tripartite ATP-independent periplasmic (TRAP) transport system.</text>
</comment>
<evidence type="ECO:0000256" key="7">
    <source>
        <dbReference type="RuleBase" id="RU369079"/>
    </source>
</evidence>
<sequence length="137" mass="14754">MTALSELLAGSWLDNWLMIIPLMFVCLFINMPVWLAMFCGILTYFLCYSNVPLMVAIQRLIATTQTPSLLAIPFFILLGTLMSYTGIAARILQIANVLIGRMRGGLGGANILVSTMMGGVSASNLADAAMLSRMTAA</sequence>
<keyword evidence="7" id="KW-0813">Transport</keyword>
<dbReference type="GO" id="GO:0005886">
    <property type="term" value="C:plasma membrane"/>
    <property type="evidence" value="ECO:0007669"/>
    <property type="project" value="UniProtKB-SubCell"/>
</dbReference>
<evidence type="ECO:0000256" key="1">
    <source>
        <dbReference type="ARBA" id="ARBA00004429"/>
    </source>
</evidence>
<keyword evidence="2" id="KW-1003">Cell membrane</keyword>
<feature type="transmembrane region" description="Helical" evidence="8">
    <location>
        <begin position="20"/>
        <end position="48"/>
    </location>
</feature>
<comment type="subcellular location">
    <subcellularLocation>
        <location evidence="1 7">Cell inner membrane</location>
        <topology evidence="1 7">Multi-pass membrane protein</topology>
    </subcellularLocation>
</comment>
<dbReference type="InterPro" id="IPR004681">
    <property type="entry name" value="TRAP_DctM"/>
</dbReference>
<proteinExistence type="predicted"/>
<reference evidence="10 11" key="1">
    <citation type="submission" date="2020-01" db="EMBL/GenBank/DDBJ databases">
        <title>Dynamics of blaIMP-6 dissemination in carbapenem resistant Enterobacteriacea isolated from regional surveillance in Osaka, Japan.</title>
        <authorList>
            <person name="Abe R."/>
            <person name="Akeda Y."/>
            <person name="Sugawara Y."/>
            <person name="Yamamoto N."/>
            <person name="Tomono K."/>
            <person name="Takeuchi D."/>
            <person name="Kawahara R."/>
            <person name="Hamada S."/>
        </authorList>
    </citation>
    <scope>NUCLEOTIDE SEQUENCE [LARGE SCALE GENOMIC DNA]</scope>
    <source>
        <strain evidence="10 11">E300</strain>
    </source>
</reference>
<dbReference type="Pfam" id="PF06808">
    <property type="entry name" value="DctM"/>
    <property type="match status" value="1"/>
</dbReference>
<evidence type="ECO:0000259" key="9">
    <source>
        <dbReference type="Pfam" id="PF06808"/>
    </source>
</evidence>
<organism evidence="10 11">
    <name type="scientific">Escherichia coli</name>
    <dbReference type="NCBI Taxonomy" id="562"/>
    <lineage>
        <taxon>Bacteria</taxon>
        <taxon>Pseudomonadati</taxon>
        <taxon>Pseudomonadota</taxon>
        <taxon>Gammaproteobacteria</taxon>
        <taxon>Enterobacterales</taxon>
        <taxon>Enterobacteriaceae</taxon>
        <taxon>Escherichia</taxon>
    </lineage>
</organism>
<evidence type="ECO:0000313" key="10">
    <source>
        <dbReference type="EMBL" id="BBU85557.1"/>
    </source>
</evidence>
<protein>
    <recommendedName>
        <fullName evidence="9">TRAP C4-dicarboxylate transport system permease DctM subunit domain-containing protein</fullName>
    </recommendedName>
</protein>
<feature type="domain" description="TRAP C4-dicarboxylate transport system permease DctM subunit" evidence="9">
    <location>
        <begin position="22"/>
        <end position="135"/>
    </location>
</feature>
<dbReference type="InterPro" id="IPR010656">
    <property type="entry name" value="DctM"/>
</dbReference>
<accession>A0A8S0FZJ3</accession>
<evidence type="ECO:0000256" key="3">
    <source>
        <dbReference type="ARBA" id="ARBA00022519"/>
    </source>
</evidence>
<dbReference type="GO" id="GO:0022857">
    <property type="term" value="F:transmembrane transporter activity"/>
    <property type="evidence" value="ECO:0007669"/>
    <property type="project" value="UniProtKB-UniRule"/>
</dbReference>